<keyword evidence="1" id="KW-0233">DNA recombination</keyword>
<evidence type="ECO:0000256" key="2">
    <source>
        <dbReference type="SAM" id="MobiDB-lite"/>
    </source>
</evidence>
<dbReference type="PANTHER" id="PTHR20973">
    <property type="entry name" value="NON-SMC ELEMENT 1-RELATED"/>
    <property type="match status" value="1"/>
</dbReference>
<gene>
    <name evidence="3" type="ORF">ACHAWU_002141</name>
</gene>
<dbReference type="PANTHER" id="PTHR20973:SF0">
    <property type="entry name" value="NON-STRUCTURAL MAINTENANCE OF CHROMOSOMES ELEMENT 1 HOMOLOG"/>
    <property type="match status" value="1"/>
</dbReference>
<comment type="catalytic activity">
    <reaction evidence="1">
        <text>S-ubiquitinyl-[E2 ubiquitin-conjugating enzyme]-L-cysteine + [acceptor protein]-L-lysine = [E2 ubiquitin-conjugating enzyme]-L-cysteine + N(6)-ubiquitinyl-[acceptor protein]-L-lysine.</text>
        <dbReference type="EC" id="2.3.2.27"/>
    </reaction>
</comment>
<dbReference type="GO" id="GO:0061630">
    <property type="term" value="F:ubiquitin protein ligase activity"/>
    <property type="evidence" value="ECO:0007669"/>
    <property type="project" value="UniProtKB-EC"/>
</dbReference>
<accession>A0ABD3MNE3</accession>
<dbReference type="AlphaFoldDB" id="A0ABD3MNE3"/>
<dbReference type="EMBL" id="JALLBG020000143">
    <property type="protein sequence ID" value="KAL3762045.1"/>
    <property type="molecule type" value="Genomic_DNA"/>
</dbReference>
<keyword evidence="1" id="KW-0808">Transferase</keyword>
<evidence type="ECO:0000313" key="3">
    <source>
        <dbReference type="EMBL" id="KAL3762045.1"/>
    </source>
</evidence>
<organism evidence="3 4">
    <name type="scientific">Discostella pseudostelligera</name>
    <dbReference type="NCBI Taxonomy" id="259834"/>
    <lineage>
        <taxon>Eukaryota</taxon>
        <taxon>Sar</taxon>
        <taxon>Stramenopiles</taxon>
        <taxon>Ochrophyta</taxon>
        <taxon>Bacillariophyta</taxon>
        <taxon>Coscinodiscophyceae</taxon>
        <taxon>Thalassiosirophycidae</taxon>
        <taxon>Stephanodiscales</taxon>
        <taxon>Stephanodiscaceae</taxon>
        <taxon>Discostella</taxon>
    </lineage>
</organism>
<sequence length="291" mass="32136">MAAGIAPLTNTQKIFLQRLLTQHVLTDEKARELFASINEGFGNTQNVRNDEFDRTLGKINASLVPAFNLEICTVSLPSPYTKNTGDDNANDKTPSTRIPLTKYHAIVNRSNDGIAKTNSFPNSRGSNGPHEMAYVRLLIERIIERGSMLLENSRSSNAYPAVGCPGAMNRMEIINLRTELEGAHQGHVTIAQAEMMLGLLVEEGWLVRMAPPSLGGSQNEDDDDDADADEDDEEGNETRKPRRTNNKRKTPAKKGGTFYGIGPRCFMELGEFLMKAGLPENRLPQSILHRA</sequence>
<evidence type="ECO:0000313" key="4">
    <source>
        <dbReference type="Proteomes" id="UP001530293"/>
    </source>
</evidence>
<keyword evidence="1" id="KW-0479">Metal-binding</keyword>
<keyword evidence="1" id="KW-0539">Nucleus</keyword>
<dbReference type="GO" id="GO:0005634">
    <property type="term" value="C:nucleus"/>
    <property type="evidence" value="ECO:0007669"/>
    <property type="project" value="UniProtKB-SubCell"/>
</dbReference>
<keyword evidence="4" id="KW-1185">Reference proteome</keyword>
<feature type="region of interest" description="Disordered" evidence="2">
    <location>
        <begin position="210"/>
        <end position="257"/>
    </location>
</feature>
<dbReference type="Pfam" id="PF07574">
    <property type="entry name" value="SMC_Nse1"/>
    <property type="match status" value="1"/>
</dbReference>
<reference evidence="3 4" key="1">
    <citation type="submission" date="2024-10" db="EMBL/GenBank/DDBJ databases">
        <title>Updated reference genomes for cyclostephanoid diatoms.</title>
        <authorList>
            <person name="Roberts W.R."/>
            <person name="Alverson A.J."/>
        </authorList>
    </citation>
    <scope>NUCLEOTIDE SEQUENCE [LARGE SCALE GENOMIC DNA]</scope>
    <source>
        <strain evidence="3 4">AJA232-27</strain>
    </source>
</reference>
<comment type="subunit">
    <text evidence="1">Component of the Smc5-Smc6 complex.</text>
</comment>
<keyword evidence="1" id="KW-0863">Zinc-finger</keyword>
<dbReference type="GO" id="GO:0006281">
    <property type="term" value="P:DNA repair"/>
    <property type="evidence" value="ECO:0007669"/>
    <property type="project" value="UniProtKB-UniRule"/>
</dbReference>
<name>A0ABD3MNE3_9STRA</name>
<protein>
    <recommendedName>
        <fullName evidence="1">Non-structural maintenance of chromosomes element 1 homolog</fullName>
        <ecNumber evidence="1">2.3.2.27</ecNumber>
    </recommendedName>
</protein>
<dbReference type="Gene3D" id="3.90.1150.220">
    <property type="match status" value="1"/>
</dbReference>
<evidence type="ECO:0000256" key="1">
    <source>
        <dbReference type="RuleBase" id="RU368018"/>
    </source>
</evidence>
<feature type="compositionally biased region" description="Basic residues" evidence="2">
    <location>
        <begin position="240"/>
        <end position="252"/>
    </location>
</feature>
<dbReference type="GO" id="GO:0008270">
    <property type="term" value="F:zinc ion binding"/>
    <property type="evidence" value="ECO:0007669"/>
    <property type="project" value="UniProtKB-KW"/>
</dbReference>
<feature type="compositionally biased region" description="Acidic residues" evidence="2">
    <location>
        <begin position="219"/>
        <end position="235"/>
    </location>
</feature>
<dbReference type="GO" id="GO:0006310">
    <property type="term" value="P:DNA recombination"/>
    <property type="evidence" value="ECO:0007669"/>
    <property type="project" value="UniProtKB-KW"/>
</dbReference>
<comment type="similarity">
    <text evidence="1">Belongs to the NSE1 family.</text>
</comment>
<keyword evidence="1" id="KW-0234">DNA repair</keyword>
<comment type="subcellular location">
    <subcellularLocation>
        <location evidence="1">Nucleus</location>
    </subcellularLocation>
</comment>
<keyword evidence="1" id="KW-0862">Zinc</keyword>
<keyword evidence="1" id="KW-0833">Ubl conjugation pathway</keyword>
<dbReference type="EC" id="2.3.2.27" evidence="1"/>
<dbReference type="GO" id="GO:0030915">
    <property type="term" value="C:Smc5-Smc6 complex"/>
    <property type="evidence" value="ECO:0007669"/>
    <property type="project" value="UniProtKB-UniRule"/>
</dbReference>
<proteinExistence type="inferred from homology"/>
<comment type="caution">
    <text evidence="3">The sequence shown here is derived from an EMBL/GenBank/DDBJ whole genome shotgun (WGS) entry which is preliminary data.</text>
</comment>
<dbReference type="Proteomes" id="UP001530293">
    <property type="component" value="Unassembled WGS sequence"/>
</dbReference>
<dbReference type="InterPro" id="IPR011513">
    <property type="entry name" value="Nse1"/>
</dbReference>
<keyword evidence="1" id="KW-0227">DNA damage</keyword>